<name>A0A151TFB5_CAJCA</name>
<evidence type="ECO:0000313" key="2">
    <source>
        <dbReference type="Proteomes" id="UP000075243"/>
    </source>
</evidence>
<dbReference type="AlphaFoldDB" id="A0A151TFB5"/>
<gene>
    <name evidence="1" type="ORF">KK1_011944</name>
</gene>
<sequence length="87" mass="10168">MDNFINMKYDGVGGVRQYIMKMVTLTNKLKDLKCPVADKFLVHHALYSLPSKFNVLKISYNTQLKEEWDLNTLIPIYAQEEDRIVDT</sequence>
<evidence type="ECO:0000313" key="1">
    <source>
        <dbReference type="EMBL" id="KYP65686.1"/>
    </source>
</evidence>
<dbReference type="Gramene" id="C.cajan_11598.t">
    <property type="protein sequence ID" value="C.cajan_11598.t.cds1"/>
    <property type="gene ID" value="C.cajan_11598"/>
</dbReference>
<dbReference type="Pfam" id="PF14223">
    <property type="entry name" value="Retrotran_gag_2"/>
    <property type="match status" value="1"/>
</dbReference>
<dbReference type="Proteomes" id="UP000075243">
    <property type="component" value="Chromosome 6"/>
</dbReference>
<protein>
    <recommendedName>
        <fullName evidence="3">Retrovirus-related Pol polyprotein from transposon TNT 1-94</fullName>
    </recommendedName>
</protein>
<accession>A0A151TFB5</accession>
<dbReference type="EMBL" id="CM003608">
    <property type="protein sequence ID" value="KYP65686.1"/>
    <property type="molecule type" value="Genomic_DNA"/>
</dbReference>
<evidence type="ECO:0008006" key="3">
    <source>
        <dbReference type="Google" id="ProtNLM"/>
    </source>
</evidence>
<proteinExistence type="predicted"/>
<keyword evidence="2" id="KW-1185">Reference proteome</keyword>
<reference evidence="1 2" key="1">
    <citation type="journal article" date="2012" name="Nat. Biotechnol.">
        <title>Draft genome sequence of pigeonpea (Cajanus cajan), an orphan legume crop of resource-poor farmers.</title>
        <authorList>
            <person name="Varshney R.K."/>
            <person name="Chen W."/>
            <person name="Li Y."/>
            <person name="Bharti A.K."/>
            <person name="Saxena R.K."/>
            <person name="Schlueter J.A."/>
            <person name="Donoghue M.T."/>
            <person name="Azam S."/>
            <person name="Fan G."/>
            <person name="Whaley A.M."/>
            <person name="Farmer A.D."/>
            <person name="Sheridan J."/>
            <person name="Iwata A."/>
            <person name="Tuteja R."/>
            <person name="Penmetsa R.V."/>
            <person name="Wu W."/>
            <person name="Upadhyaya H.D."/>
            <person name="Yang S.P."/>
            <person name="Shah T."/>
            <person name="Saxena K.B."/>
            <person name="Michael T."/>
            <person name="McCombie W.R."/>
            <person name="Yang B."/>
            <person name="Zhang G."/>
            <person name="Yang H."/>
            <person name="Wang J."/>
            <person name="Spillane C."/>
            <person name="Cook D.R."/>
            <person name="May G.D."/>
            <person name="Xu X."/>
            <person name="Jackson S.A."/>
        </authorList>
    </citation>
    <scope>NUCLEOTIDE SEQUENCE [LARGE SCALE GENOMIC DNA]</scope>
    <source>
        <strain evidence="2">cv. Asha</strain>
    </source>
</reference>
<organism evidence="1 2">
    <name type="scientific">Cajanus cajan</name>
    <name type="common">Pigeon pea</name>
    <name type="synonym">Cajanus indicus</name>
    <dbReference type="NCBI Taxonomy" id="3821"/>
    <lineage>
        <taxon>Eukaryota</taxon>
        <taxon>Viridiplantae</taxon>
        <taxon>Streptophyta</taxon>
        <taxon>Embryophyta</taxon>
        <taxon>Tracheophyta</taxon>
        <taxon>Spermatophyta</taxon>
        <taxon>Magnoliopsida</taxon>
        <taxon>eudicotyledons</taxon>
        <taxon>Gunneridae</taxon>
        <taxon>Pentapetalae</taxon>
        <taxon>rosids</taxon>
        <taxon>fabids</taxon>
        <taxon>Fabales</taxon>
        <taxon>Fabaceae</taxon>
        <taxon>Papilionoideae</taxon>
        <taxon>50 kb inversion clade</taxon>
        <taxon>NPAAA clade</taxon>
        <taxon>indigoferoid/millettioid clade</taxon>
        <taxon>Phaseoleae</taxon>
        <taxon>Cajanus</taxon>
    </lineage>
</organism>